<dbReference type="CDD" id="cd01991">
    <property type="entry name" value="Asn_synthase_B_C"/>
    <property type="match status" value="1"/>
</dbReference>
<dbReference type="GeneID" id="97286020"/>
<name>A0ABZ1KXW7_STRAH</name>
<dbReference type="PROSITE" id="PS51278">
    <property type="entry name" value="GATASE_TYPE_2"/>
    <property type="match status" value="1"/>
</dbReference>
<dbReference type="SUPFAM" id="SSF56235">
    <property type="entry name" value="N-terminal nucleophile aminohydrolases (Ntn hydrolases)"/>
    <property type="match status" value="1"/>
</dbReference>
<dbReference type="Proteomes" id="UP001622557">
    <property type="component" value="Chromosome"/>
</dbReference>
<protein>
    <recommendedName>
        <fullName evidence="3">asparagine synthase (glutamine-hydrolyzing)</fullName>
        <ecNumber evidence="3">6.3.5.4</ecNumber>
    </recommendedName>
</protein>
<dbReference type="InterPro" id="IPR051786">
    <property type="entry name" value="ASN_synthetase/amidase"/>
</dbReference>
<feature type="domain" description="Glutamine amidotransferase type-2" evidence="8">
    <location>
        <begin position="1"/>
        <end position="183"/>
    </location>
</feature>
<evidence type="ECO:0000313" key="9">
    <source>
        <dbReference type="EMBL" id="WTQ85425.1"/>
    </source>
</evidence>
<dbReference type="InterPro" id="IPR014729">
    <property type="entry name" value="Rossmann-like_a/b/a_fold"/>
</dbReference>
<evidence type="ECO:0000256" key="3">
    <source>
        <dbReference type="ARBA" id="ARBA00012737"/>
    </source>
</evidence>
<dbReference type="Gene3D" id="3.40.50.620">
    <property type="entry name" value="HUPs"/>
    <property type="match status" value="1"/>
</dbReference>
<dbReference type="InterPro" id="IPR001962">
    <property type="entry name" value="Asn_synthase"/>
</dbReference>
<evidence type="ECO:0000256" key="2">
    <source>
        <dbReference type="ARBA" id="ARBA00005752"/>
    </source>
</evidence>
<proteinExistence type="inferred from homology"/>
<keyword evidence="5" id="KW-0067">ATP-binding</keyword>
<dbReference type="PIRSF" id="PIRSF001589">
    <property type="entry name" value="Asn_synthetase_glu-h"/>
    <property type="match status" value="1"/>
</dbReference>
<dbReference type="RefSeq" id="WP_405453974.1">
    <property type="nucleotide sequence ID" value="NZ_CP108164.1"/>
</dbReference>
<comment type="pathway">
    <text evidence="1">Amino-acid biosynthesis; L-asparagine biosynthesis; L-asparagine from L-aspartate (L-Gln route): step 1/1.</text>
</comment>
<gene>
    <name evidence="9" type="ORF">OG350_36295</name>
</gene>
<evidence type="ECO:0000256" key="1">
    <source>
        <dbReference type="ARBA" id="ARBA00005187"/>
    </source>
</evidence>
<evidence type="ECO:0000256" key="4">
    <source>
        <dbReference type="ARBA" id="ARBA00022741"/>
    </source>
</evidence>
<keyword evidence="6" id="KW-0061">Asparagine biosynthesis</keyword>
<dbReference type="EC" id="6.3.5.4" evidence="3"/>
<dbReference type="InterPro" id="IPR006426">
    <property type="entry name" value="Asn_synth_AEB"/>
</dbReference>
<dbReference type="PANTHER" id="PTHR43284:SF1">
    <property type="entry name" value="ASPARAGINE SYNTHETASE"/>
    <property type="match status" value="1"/>
</dbReference>
<dbReference type="EMBL" id="CP108164">
    <property type="protein sequence ID" value="WTQ85425.1"/>
    <property type="molecule type" value="Genomic_DNA"/>
</dbReference>
<evidence type="ECO:0000256" key="5">
    <source>
        <dbReference type="ARBA" id="ARBA00022840"/>
    </source>
</evidence>
<keyword evidence="6" id="KW-0028">Amino-acid biosynthesis</keyword>
<evidence type="ECO:0000256" key="7">
    <source>
        <dbReference type="ARBA" id="ARBA00048741"/>
    </source>
</evidence>
<dbReference type="SUPFAM" id="SSF52402">
    <property type="entry name" value="Adenine nucleotide alpha hydrolases-like"/>
    <property type="match status" value="1"/>
</dbReference>
<dbReference type="InterPro" id="IPR029055">
    <property type="entry name" value="Ntn_hydrolases_N"/>
</dbReference>
<reference evidence="9 10" key="1">
    <citation type="submission" date="2022-10" db="EMBL/GenBank/DDBJ databases">
        <title>The complete genomes of actinobacterial strains from the NBC collection.</title>
        <authorList>
            <person name="Joergensen T.S."/>
            <person name="Alvarez Arevalo M."/>
            <person name="Sterndorff E.B."/>
            <person name="Faurdal D."/>
            <person name="Vuksanovic O."/>
            <person name="Mourched A.-S."/>
            <person name="Charusanti P."/>
            <person name="Shaw S."/>
            <person name="Blin K."/>
            <person name="Weber T."/>
        </authorList>
    </citation>
    <scope>NUCLEOTIDE SEQUENCE [LARGE SCALE GENOMIC DNA]</scope>
    <source>
        <strain evidence="9 10">NBC_00156</strain>
    </source>
</reference>
<keyword evidence="4" id="KW-0547">Nucleotide-binding</keyword>
<dbReference type="Pfam" id="PF00733">
    <property type="entry name" value="Asn_synthase"/>
    <property type="match status" value="1"/>
</dbReference>
<dbReference type="Pfam" id="PF13537">
    <property type="entry name" value="GATase_7"/>
    <property type="match status" value="1"/>
</dbReference>
<evidence type="ECO:0000256" key="6">
    <source>
        <dbReference type="ARBA" id="ARBA00022888"/>
    </source>
</evidence>
<evidence type="ECO:0000313" key="10">
    <source>
        <dbReference type="Proteomes" id="UP001622557"/>
    </source>
</evidence>
<keyword evidence="10" id="KW-1185">Reference proteome</keyword>
<organism evidence="9 10">
    <name type="scientific">Streptomyces achromogenes</name>
    <dbReference type="NCBI Taxonomy" id="67255"/>
    <lineage>
        <taxon>Bacteria</taxon>
        <taxon>Bacillati</taxon>
        <taxon>Actinomycetota</taxon>
        <taxon>Actinomycetes</taxon>
        <taxon>Kitasatosporales</taxon>
        <taxon>Streptomycetaceae</taxon>
        <taxon>Streptomyces</taxon>
    </lineage>
</organism>
<evidence type="ECO:0000259" key="8">
    <source>
        <dbReference type="PROSITE" id="PS51278"/>
    </source>
</evidence>
<accession>A0ABZ1KXW7</accession>
<sequence>MTDLAVRGRAGHGIWRHESSVLVQTVGPTWTGPRGPAVLERAGAPPVAAVFDGHLANAGGLAASLAVCPGYSPSELVAHAYLKWGRAAVERFHGDFAFAVLDADRVLLGRDRLGIKPLSYLVTDNGLLFSSDLAALARHPWARPRLTADGLSALITQLRPPGRGVLAGVREVVPGTTVELRAGGAASEARYWSLQDPPEAARGGGPVEQVAELLDEAVRRALGDAEPAVLLSGGLDSSVLTGLAAGIAKHPPRTFTVVFDQTGVPVPDRPYAQEVVDFLGCEHHEAEIDPRELSEPGLLAEVAAAKDHPTPFGDKNITPYVFGRRVAQTVPVVLSGEGADAVFTGLGGDPDPTRALTSFPWIERSRRFGLPYGIGAGLFDTELLAAIDVSGWIDSLFREAVAEVRHPPGASRTDRLAREIDHLTITRLLEQTVLHSERISTAAGLQVRFPFADPQVVSAVYHLPARAKSFDGREKSLLRALGRGLVPESVLTRPKVPYPITYDTYYKSALLSRLRALLNDSAAPVHALLDRRAATAVVDDPSRLDRGGWLGRADVEMVLQLDAWLRRLNVRTQL</sequence>
<dbReference type="Gene3D" id="3.60.20.10">
    <property type="entry name" value="Glutamine Phosphoribosylpyrophosphate, subunit 1, domain 1"/>
    <property type="match status" value="1"/>
</dbReference>
<comment type="similarity">
    <text evidence="2">Belongs to the asparagine synthetase family.</text>
</comment>
<dbReference type="InterPro" id="IPR017932">
    <property type="entry name" value="GATase_2_dom"/>
</dbReference>
<comment type="catalytic activity">
    <reaction evidence="7">
        <text>L-aspartate + L-glutamine + ATP + H2O = L-asparagine + L-glutamate + AMP + diphosphate + H(+)</text>
        <dbReference type="Rhea" id="RHEA:12228"/>
        <dbReference type="ChEBI" id="CHEBI:15377"/>
        <dbReference type="ChEBI" id="CHEBI:15378"/>
        <dbReference type="ChEBI" id="CHEBI:29985"/>
        <dbReference type="ChEBI" id="CHEBI:29991"/>
        <dbReference type="ChEBI" id="CHEBI:30616"/>
        <dbReference type="ChEBI" id="CHEBI:33019"/>
        <dbReference type="ChEBI" id="CHEBI:58048"/>
        <dbReference type="ChEBI" id="CHEBI:58359"/>
        <dbReference type="ChEBI" id="CHEBI:456215"/>
        <dbReference type="EC" id="6.3.5.4"/>
    </reaction>
</comment>
<dbReference type="PANTHER" id="PTHR43284">
    <property type="entry name" value="ASPARAGINE SYNTHETASE (GLUTAMINE-HYDROLYZING)"/>
    <property type="match status" value="1"/>
</dbReference>